<evidence type="ECO:0000256" key="1">
    <source>
        <dbReference type="SAM" id="MobiDB-lite"/>
    </source>
</evidence>
<protein>
    <submittedName>
        <fullName evidence="2">Uncharacterized protein</fullName>
    </submittedName>
</protein>
<accession>A0A6J5US77</accession>
<reference evidence="2 3" key="1">
    <citation type="submission" date="2020-05" db="EMBL/GenBank/DDBJ databases">
        <authorList>
            <person name="Campoy J."/>
            <person name="Schneeberger K."/>
            <person name="Spophaly S."/>
        </authorList>
    </citation>
    <scope>NUCLEOTIDE SEQUENCE [LARGE SCALE GENOMIC DNA]</scope>
    <source>
        <strain evidence="2">PruArmRojPasFocal</strain>
    </source>
</reference>
<gene>
    <name evidence="2" type="ORF">CURHAP_LOCUS28330</name>
</gene>
<name>A0A6J5US77_PRUAR</name>
<dbReference type="EMBL" id="CAEKDK010000004">
    <property type="protein sequence ID" value="CAB4278095.1"/>
    <property type="molecule type" value="Genomic_DNA"/>
</dbReference>
<dbReference type="AlphaFoldDB" id="A0A6J5US77"/>
<proteinExistence type="predicted"/>
<organism evidence="2 3">
    <name type="scientific">Prunus armeniaca</name>
    <name type="common">Apricot</name>
    <name type="synonym">Armeniaca vulgaris</name>
    <dbReference type="NCBI Taxonomy" id="36596"/>
    <lineage>
        <taxon>Eukaryota</taxon>
        <taxon>Viridiplantae</taxon>
        <taxon>Streptophyta</taxon>
        <taxon>Embryophyta</taxon>
        <taxon>Tracheophyta</taxon>
        <taxon>Spermatophyta</taxon>
        <taxon>Magnoliopsida</taxon>
        <taxon>eudicotyledons</taxon>
        <taxon>Gunneridae</taxon>
        <taxon>Pentapetalae</taxon>
        <taxon>rosids</taxon>
        <taxon>fabids</taxon>
        <taxon>Rosales</taxon>
        <taxon>Rosaceae</taxon>
        <taxon>Amygdaloideae</taxon>
        <taxon>Amygdaleae</taxon>
        <taxon>Prunus</taxon>
    </lineage>
</organism>
<sequence>MGEYCLNPVTMGSITKEKFKWLHVRGFIWVTYIPRVLLPEFSVANSDIVVHRIYNNCPSLIVESSGIGLIYQQDEEEFKQAIIQSWTSFFDNADPIRQFVEGHSPEQPKQDHMPQPHHVQDFNRDIILHAIFRPITEILEWYRFHVSGSSVQIPLPPSLCTQRNWTGLALYAYFSDLENPTASLDNFDPENPHNLICHLETDNTSLELHSYRSTGHELKWLEDGGFIWLTYIPRKWFQDQLNGCSHLLDASFASDRAGLYAKICGFRPVYQHDGESEVGPSRADSSIQDAHHERLEGAEGPNKPKDKGKQVQE</sequence>
<dbReference type="Proteomes" id="UP000507222">
    <property type="component" value="Unassembled WGS sequence"/>
</dbReference>
<evidence type="ECO:0000313" key="3">
    <source>
        <dbReference type="Proteomes" id="UP000507222"/>
    </source>
</evidence>
<feature type="region of interest" description="Disordered" evidence="1">
    <location>
        <begin position="274"/>
        <end position="313"/>
    </location>
</feature>
<evidence type="ECO:0000313" key="2">
    <source>
        <dbReference type="EMBL" id="CAB4278095.1"/>
    </source>
</evidence>
<feature type="compositionally biased region" description="Basic and acidic residues" evidence="1">
    <location>
        <begin position="289"/>
        <end position="313"/>
    </location>
</feature>